<feature type="signal peptide" evidence="3">
    <location>
        <begin position="1"/>
        <end position="25"/>
    </location>
</feature>
<dbReference type="RefSeq" id="WP_212756736.1">
    <property type="nucleotide sequence ID" value="NZ_CP053069.1"/>
</dbReference>
<evidence type="ECO:0000256" key="1">
    <source>
        <dbReference type="ARBA" id="ARBA00005964"/>
    </source>
</evidence>
<dbReference type="InterPro" id="IPR029058">
    <property type="entry name" value="AB_hydrolase_fold"/>
</dbReference>
<dbReference type="KEGG" id="uru:DSM104443_03175"/>
<dbReference type="PROSITE" id="PS00122">
    <property type="entry name" value="CARBOXYLESTERASE_B_1"/>
    <property type="match status" value="1"/>
</dbReference>
<organism evidence="5 6">
    <name type="scientific">Usitatibacter rugosus</name>
    <dbReference type="NCBI Taxonomy" id="2732067"/>
    <lineage>
        <taxon>Bacteria</taxon>
        <taxon>Pseudomonadati</taxon>
        <taxon>Pseudomonadota</taxon>
        <taxon>Betaproteobacteria</taxon>
        <taxon>Nitrosomonadales</taxon>
        <taxon>Usitatibacteraceae</taxon>
        <taxon>Usitatibacter</taxon>
    </lineage>
</organism>
<gene>
    <name evidence="5" type="primary">pnbA</name>
    <name evidence="5" type="ORF">DSM104443_03175</name>
</gene>
<keyword evidence="3" id="KW-0732">Signal</keyword>
<dbReference type="Pfam" id="PF00135">
    <property type="entry name" value="COesterase"/>
    <property type="match status" value="1"/>
</dbReference>
<dbReference type="GO" id="GO:0016787">
    <property type="term" value="F:hydrolase activity"/>
    <property type="evidence" value="ECO:0007669"/>
    <property type="project" value="UniProtKB-KW"/>
</dbReference>
<reference evidence="5 6" key="1">
    <citation type="submission" date="2020-04" db="EMBL/GenBank/DDBJ databases">
        <title>Usitatibacter rugosus gen. nov., sp. nov. and Usitatibacter palustris sp. nov., novel members of Usitatibacteraceae fam. nov. within the order Nitrosomonadales isolated from soil.</title>
        <authorList>
            <person name="Huber K.J."/>
            <person name="Neumann-Schaal M."/>
            <person name="Geppert A."/>
            <person name="Luckner M."/>
            <person name="Wanner G."/>
            <person name="Overmann J."/>
        </authorList>
    </citation>
    <scope>NUCLEOTIDE SEQUENCE [LARGE SCALE GENOMIC DNA]</scope>
    <source>
        <strain evidence="5 6">0125_3</strain>
    </source>
</reference>
<protein>
    <recommendedName>
        <fullName evidence="3">Carboxylic ester hydrolase</fullName>
        <ecNumber evidence="3">3.1.1.-</ecNumber>
    </recommendedName>
</protein>
<evidence type="ECO:0000256" key="2">
    <source>
        <dbReference type="ARBA" id="ARBA00022801"/>
    </source>
</evidence>
<name>A0A6M4GYJ1_9PROT</name>
<evidence type="ECO:0000313" key="5">
    <source>
        <dbReference type="EMBL" id="QJR12092.1"/>
    </source>
</evidence>
<dbReference type="InterPro" id="IPR050309">
    <property type="entry name" value="Type-B_Carboxylest/Lipase"/>
</dbReference>
<dbReference type="InterPro" id="IPR019826">
    <property type="entry name" value="Carboxylesterase_B_AS"/>
</dbReference>
<keyword evidence="2 3" id="KW-0378">Hydrolase</keyword>
<dbReference type="PANTHER" id="PTHR11559">
    <property type="entry name" value="CARBOXYLESTERASE"/>
    <property type="match status" value="1"/>
</dbReference>
<feature type="chain" id="PRO_5027161370" description="Carboxylic ester hydrolase" evidence="3">
    <location>
        <begin position="26"/>
        <end position="579"/>
    </location>
</feature>
<dbReference type="InterPro" id="IPR002018">
    <property type="entry name" value="CarbesteraseB"/>
</dbReference>
<comment type="similarity">
    <text evidence="1 3">Belongs to the type-B carboxylesterase/lipase family.</text>
</comment>
<evidence type="ECO:0000259" key="4">
    <source>
        <dbReference type="Pfam" id="PF00135"/>
    </source>
</evidence>
<keyword evidence="6" id="KW-1185">Reference proteome</keyword>
<evidence type="ECO:0000313" key="6">
    <source>
        <dbReference type="Proteomes" id="UP000501534"/>
    </source>
</evidence>
<dbReference type="InterPro" id="IPR019819">
    <property type="entry name" value="Carboxylesterase_B_CS"/>
</dbReference>
<dbReference type="Proteomes" id="UP000501534">
    <property type="component" value="Chromosome"/>
</dbReference>
<dbReference type="SUPFAM" id="SSF53474">
    <property type="entry name" value="alpha/beta-Hydrolases"/>
    <property type="match status" value="1"/>
</dbReference>
<dbReference type="EMBL" id="CP053069">
    <property type="protein sequence ID" value="QJR12092.1"/>
    <property type="molecule type" value="Genomic_DNA"/>
</dbReference>
<sequence length="579" mass="61793">MGQGFLAKGMGAFSAALLLSGWAHGETPAPPVQRTTSLGTVVGNDDSASRGTYSWKGIPYARPPVGELRWKAPADAVPWTSPRLTQQFANACASLGRLYGPGFNNRYDATIGASLDKYVGSEDCLYLNIWRPATAAKNLPVIVFVHGGSNITGYTADPLYDGAMLAKTANAVVVTVNYRLGVLGFFRSPYLRTGDPQDDSGNFALLDIIKSLQFIHRNIASFGGDAGKVSLMGESAGAVNVYALMTSPLMVKAHPSLVHRVVPLSGGISRAADLPPGAFPVLFPASVFETQANALLTHLLIADGLATDAATAQTYMGSRKAEEIAGYLRGKSADAVLTTVLKLRPLGLGGSNPVPDGHVVSESPIEAIKAGRYLKVPVLAGNTRDEGKLFPGLLAVSPALGGASGRLLTDEQAFAIHFSYDPDAAPATKLEQWIPEAYLPIAKPVTGFNARMATLDSYWFRPLRDNVLGALKTQQANVWYYSFEWDEEPSPFNEIFGAAHAFDLPFVFGNFGPQLWANFSFTKANQPGRVALADAMMRSIGAFARNGDPNDASLGVTWPTWPKTLVFDATPTVKAIRVP</sequence>
<evidence type="ECO:0000256" key="3">
    <source>
        <dbReference type="RuleBase" id="RU361235"/>
    </source>
</evidence>
<dbReference type="PROSITE" id="PS00941">
    <property type="entry name" value="CARBOXYLESTERASE_B_2"/>
    <property type="match status" value="1"/>
</dbReference>
<dbReference type="Gene3D" id="3.40.50.1820">
    <property type="entry name" value="alpha/beta hydrolase"/>
    <property type="match status" value="1"/>
</dbReference>
<dbReference type="AlphaFoldDB" id="A0A6M4GYJ1"/>
<accession>A0A6M4GYJ1</accession>
<dbReference type="EC" id="3.1.1.-" evidence="3"/>
<feature type="domain" description="Carboxylesterase type B" evidence="4">
    <location>
        <begin position="34"/>
        <end position="561"/>
    </location>
</feature>
<proteinExistence type="inferred from homology"/>